<organism evidence="1 2">
    <name type="scientific">Gigaspora margarita</name>
    <dbReference type="NCBI Taxonomy" id="4874"/>
    <lineage>
        <taxon>Eukaryota</taxon>
        <taxon>Fungi</taxon>
        <taxon>Fungi incertae sedis</taxon>
        <taxon>Mucoromycota</taxon>
        <taxon>Glomeromycotina</taxon>
        <taxon>Glomeromycetes</taxon>
        <taxon>Diversisporales</taxon>
        <taxon>Gigasporaceae</taxon>
        <taxon>Gigaspora</taxon>
    </lineage>
</organism>
<dbReference type="OrthoDB" id="158739at2759"/>
<protein>
    <submittedName>
        <fullName evidence="1">Crinkler family protein</fullName>
    </submittedName>
</protein>
<evidence type="ECO:0000313" key="2">
    <source>
        <dbReference type="Proteomes" id="UP000439903"/>
    </source>
</evidence>
<proteinExistence type="predicted"/>
<accession>A0A8H4AJC6</accession>
<sequence length="337" mass="39224">MENNESFDSFWKEQVGETWTNCLQCKTPTDVLIDEAQILYGKATFFWTAIKSLQDRPNSNLRMMLLSMYSDCPTINGGSHYIPVKFGHVLGMEQLRHEYDELVENHYFTAIERTRVFDWVMNLELTNDNYNFLRNTYYKVDANSTFIVDPLDEIARKFKRSGLITEAIVGCYQFSAPIVRIILGSKLFKAQTSLTRSIQDFDSFLLLSIERMRPLTLAKSLSHHNKVNAHLIERQWQTEWLIAAMTAVPSGSSIRPDVGPVYGTQGYLGFYIDGDLNWGVEQRWHRNLFWRFRKFRVSDYSFRNLIRNSKPRPKPETSPETSVSGEITYFAQAKFPK</sequence>
<dbReference type="AlphaFoldDB" id="A0A8H4AJC6"/>
<comment type="caution">
    <text evidence="1">The sequence shown here is derived from an EMBL/GenBank/DDBJ whole genome shotgun (WGS) entry which is preliminary data.</text>
</comment>
<dbReference type="Proteomes" id="UP000439903">
    <property type="component" value="Unassembled WGS sequence"/>
</dbReference>
<name>A0A8H4AJC6_GIGMA</name>
<keyword evidence="2" id="KW-1185">Reference proteome</keyword>
<evidence type="ECO:0000313" key="1">
    <source>
        <dbReference type="EMBL" id="KAF0501901.1"/>
    </source>
</evidence>
<gene>
    <name evidence="1" type="ORF">F8M41_019889</name>
</gene>
<reference evidence="1 2" key="1">
    <citation type="journal article" date="2019" name="Environ. Microbiol.">
        <title>At the nexus of three kingdoms: the genome of the mycorrhizal fungus Gigaspora margarita provides insights into plant, endobacterial and fungal interactions.</title>
        <authorList>
            <person name="Venice F."/>
            <person name="Ghignone S."/>
            <person name="Salvioli di Fossalunga A."/>
            <person name="Amselem J."/>
            <person name="Novero M."/>
            <person name="Xianan X."/>
            <person name="Sedzielewska Toro K."/>
            <person name="Morin E."/>
            <person name="Lipzen A."/>
            <person name="Grigoriev I.V."/>
            <person name="Henrissat B."/>
            <person name="Martin F.M."/>
            <person name="Bonfante P."/>
        </authorList>
    </citation>
    <scope>NUCLEOTIDE SEQUENCE [LARGE SCALE GENOMIC DNA]</scope>
    <source>
        <strain evidence="1 2">BEG34</strain>
    </source>
</reference>
<dbReference type="EMBL" id="WTPW01000530">
    <property type="protein sequence ID" value="KAF0501901.1"/>
    <property type="molecule type" value="Genomic_DNA"/>
</dbReference>